<dbReference type="CDD" id="cd05251">
    <property type="entry name" value="NmrA_like_SDR_a"/>
    <property type="match status" value="1"/>
</dbReference>
<evidence type="ECO:0000259" key="3">
    <source>
        <dbReference type="Pfam" id="PF05368"/>
    </source>
</evidence>
<protein>
    <submittedName>
        <fullName evidence="4">Uncharacterized conserved protein YbjT, contains NAD(P)-binding and DUF2867 domains</fullName>
    </submittedName>
</protein>
<dbReference type="AlphaFoldDB" id="A0A1H4LAU8"/>
<name>A0A1H4LAU8_STRMJ</name>
<comment type="similarity">
    <text evidence="1">Belongs to the NmrA-type oxidoreductase family.</text>
</comment>
<keyword evidence="5" id="KW-1185">Reference proteome</keyword>
<dbReference type="PANTHER" id="PTHR42748:SF7">
    <property type="entry name" value="NMRA LIKE REDOX SENSOR 1-RELATED"/>
    <property type="match status" value="1"/>
</dbReference>
<feature type="domain" description="NmrA-like" evidence="3">
    <location>
        <begin position="7"/>
        <end position="270"/>
    </location>
</feature>
<organism evidence="4 5">
    <name type="scientific">Streptomyces melanosporofaciens</name>
    <dbReference type="NCBI Taxonomy" id="67327"/>
    <lineage>
        <taxon>Bacteria</taxon>
        <taxon>Bacillati</taxon>
        <taxon>Actinomycetota</taxon>
        <taxon>Actinomycetes</taxon>
        <taxon>Kitasatosporales</taxon>
        <taxon>Streptomycetaceae</taxon>
        <taxon>Streptomyces</taxon>
        <taxon>Streptomyces violaceusniger group</taxon>
    </lineage>
</organism>
<dbReference type="EMBL" id="FNST01000002">
    <property type="protein sequence ID" value="SEB67900.1"/>
    <property type="molecule type" value="Genomic_DNA"/>
</dbReference>
<dbReference type="InterPro" id="IPR051164">
    <property type="entry name" value="NmrA-like_oxidored"/>
</dbReference>
<dbReference type="RefSeq" id="WP_093460786.1">
    <property type="nucleotide sequence ID" value="NZ_FNST01000002.1"/>
</dbReference>
<accession>A0A1H4LAU8</accession>
<evidence type="ECO:0000313" key="4">
    <source>
        <dbReference type="EMBL" id="SEB67900.1"/>
    </source>
</evidence>
<keyword evidence="2" id="KW-0521">NADP</keyword>
<gene>
    <name evidence="4" type="ORF">SAMN04490356_1237</name>
</gene>
<dbReference type="Gene3D" id="3.90.25.10">
    <property type="entry name" value="UDP-galactose 4-epimerase, domain 1"/>
    <property type="match status" value="1"/>
</dbReference>
<proteinExistence type="inferred from homology"/>
<dbReference type="Proteomes" id="UP000198609">
    <property type="component" value="Unassembled WGS sequence"/>
</dbReference>
<reference evidence="5" key="1">
    <citation type="submission" date="2016-10" db="EMBL/GenBank/DDBJ databases">
        <authorList>
            <person name="Varghese N."/>
            <person name="Submissions S."/>
        </authorList>
    </citation>
    <scope>NUCLEOTIDE SEQUENCE [LARGE SCALE GENOMIC DNA]</scope>
    <source>
        <strain evidence="5">DSM 40318</strain>
    </source>
</reference>
<dbReference type="InterPro" id="IPR008030">
    <property type="entry name" value="NmrA-like"/>
</dbReference>
<dbReference type="PANTHER" id="PTHR42748">
    <property type="entry name" value="NITROGEN METABOLITE REPRESSION PROTEIN NMRA FAMILY MEMBER"/>
    <property type="match status" value="1"/>
</dbReference>
<dbReference type="Gene3D" id="3.40.50.720">
    <property type="entry name" value="NAD(P)-binding Rossmann-like Domain"/>
    <property type="match status" value="1"/>
</dbReference>
<evidence type="ECO:0000256" key="1">
    <source>
        <dbReference type="ARBA" id="ARBA00006328"/>
    </source>
</evidence>
<sequence>MTTHTDKRTILVLGATGNQGGSVARELLRRGHPVRGLTRDPRSAKAQDLAAAGAEVVAGDLDDPRSLDAAFRGVYGVYSVQTFMGPGGIEAEERQGRAVAEAAARAEVAHLVYGSVGGAERDPGVPHFDSKARIEKHITGLGLPATMLRPTYFINNFAFMGPARDADGLVLGLALKPGTALQMIAPEDIGLFAADAFDDPEEYIGSRLELASEELTGPQMAEVFEKVSGIPTRFQEQDLDRLRRASSEMGAMFAWFNDHGYRADIPALRARHPELTTLETWARRSWTAPAAQ</sequence>
<dbReference type="InterPro" id="IPR036291">
    <property type="entry name" value="NAD(P)-bd_dom_sf"/>
</dbReference>
<dbReference type="Pfam" id="PF05368">
    <property type="entry name" value="NmrA"/>
    <property type="match status" value="1"/>
</dbReference>
<dbReference type="SUPFAM" id="SSF51735">
    <property type="entry name" value="NAD(P)-binding Rossmann-fold domains"/>
    <property type="match status" value="1"/>
</dbReference>
<evidence type="ECO:0000256" key="2">
    <source>
        <dbReference type="ARBA" id="ARBA00022857"/>
    </source>
</evidence>
<evidence type="ECO:0000313" key="5">
    <source>
        <dbReference type="Proteomes" id="UP000198609"/>
    </source>
</evidence>